<dbReference type="OrthoDB" id="3520945at2"/>
<accession>A0A2I0SUP0</accession>
<sequence>MGVGLVAENGTRYSAVWGHSFDHYGLEIFREPMSSRLTMIGQPGGTPAVEVTGHPSWSRLVGVPLLGADILWSESVDGLRIPVAVELRAPAATAWLVVGRPVEWPPDGRFYLATDDVMAVFTHEFAGAVGLPPGSGRTDREE</sequence>
<dbReference type="AlphaFoldDB" id="A0A2I0SUP0"/>
<protein>
    <submittedName>
        <fullName evidence="1">Uncharacterized protein</fullName>
    </submittedName>
</protein>
<evidence type="ECO:0000313" key="1">
    <source>
        <dbReference type="EMBL" id="PKT73659.1"/>
    </source>
</evidence>
<keyword evidence="2" id="KW-1185">Reference proteome</keyword>
<name>A0A2I0SUP0_9ACTN</name>
<comment type="caution">
    <text evidence="1">The sequence shown here is derived from an EMBL/GenBank/DDBJ whole genome shotgun (WGS) entry which is preliminary data.</text>
</comment>
<dbReference type="EMBL" id="PJOS01000009">
    <property type="protein sequence ID" value="PKT73659.1"/>
    <property type="molecule type" value="Genomic_DNA"/>
</dbReference>
<reference evidence="1 2" key="1">
    <citation type="submission" date="2017-12" db="EMBL/GenBank/DDBJ databases">
        <title>Streptomyces populusis sp. nov., a novel endophytic actinobacterium isolated from stems of Populus adenopoda Maxim.</title>
        <authorList>
            <person name="Wang Z."/>
        </authorList>
    </citation>
    <scope>NUCLEOTIDE SEQUENCE [LARGE SCALE GENOMIC DNA]</scope>
    <source>
        <strain evidence="1 2">A249</strain>
    </source>
</reference>
<evidence type="ECO:0000313" key="2">
    <source>
        <dbReference type="Proteomes" id="UP000236178"/>
    </source>
</evidence>
<organism evidence="1 2">
    <name type="scientific">Streptomyces populi</name>
    <dbReference type="NCBI Taxonomy" id="2058924"/>
    <lineage>
        <taxon>Bacteria</taxon>
        <taxon>Bacillati</taxon>
        <taxon>Actinomycetota</taxon>
        <taxon>Actinomycetes</taxon>
        <taxon>Kitasatosporales</taxon>
        <taxon>Streptomycetaceae</taxon>
        <taxon>Streptomyces</taxon>
    </lineage>
</organism>
<proteinExistence type="predicted"/>
<dbReference type="Proteomes" id="UP000236178">
    <property type="component" value="Unassembled WGS sequence"/>
</dbReference>
<gene>
    <name evidence="1" type="ORF">CW362_07640</name>
</gene>
<dbReference type="RefSeq" id="WP_103548598.1">
    <property type="nucleotide sequence ID" value="NZ_JBHJSK010000017.1"/>
</dbReference>